<organism evidence="1 2">
    <name type="scientific">Rohdeia mirabilis</name>
    <dbReference type="NCBI Taxonomy" id="2528008"/>
    <lineage>
        <taxon>Bacteria</taxon>
        <taxon>Pseudomonadati</taxon>
        <taxon>Planctomycetota</taxon>
        <taxon>Planctomycetia</taxon>
        <taxon>Planctomycetia incertae sedis</taxon>
        <taxon>Rohdeia</taxon>
    </lineage>
</organism>
<dbReference type="EMBL" id="CP036290">
    <property type="protein sequence ID" value="QDU84474.1"/>
    <property type="molecule type" value="Genomic_DNA"/>
</dbReference>
<dbReference type="Proteomes" id="UP000319342">
    <property type="component" value="Chromosome"/>
</dbReference>
<sequence>MFAMSILTVGVMAAFSSQVGSMELMRSSRETQTASADLRAAMEDLLTRTPEFLVEHPQSPYLPDQSIAAFEDLHLTGQTIVTRYPNYTVGGVVPPILQIALECTWVDFEGRERDLQLVTALSQ</sequence>
<evidence type="ECO:0000313" key="2">
    <source>
        <dbReference type="Proteomes" id="UP000319342"/>
    </source>
</evidence>
<gene>
    <name evidence="1" type="ORF">Pla163_15840</name>
</gene>
<protein>
    <submittedName>
        <fullName evidence="1">Uncharacterized protein</fullName>
    </submittedName>
</protein>
<keyword evidence="2" id="KW-1185">Reference proteome</keyword>
<accession>A0A518CZ17</accession>
<proteinExistence type="predicted"/>
<evidence type="ECO:0000313" key="1">
    <source>
        <dbReference type="EMBL" id="QDU84474.1"/>
    </source>
</evidence>
<name>A0A518CZ17_9BACT</name>
<reference evidence="1 2" key="1">
    <citation type="submission" date="2019-02" db="EMBL/GenBank/DDBJ databases">
        <title>Deep-cultivation of Planctomycetes and their phenomic and genomic characterization uncovers novel biology.</title>
        <authorList>
            <person name="Wiegand S."/>
            <person name="Jogler M."/>
            <person name="Boedeker C."/>
            <person name="Pinto D."/>
            <person name="Vollmers J."/>
            <person name="Rivas-Marin E."/>
            <person name="Kohn T."/>
            <person name="Peeters S.H."/>
            <person name="Heuer A."/>
            <person name="Rast P."/>
            <person name="Oberbeckmann S."/>
            <person name="Bunk B."/>
            <person name="Jeske O."/>
            <person name="Meyerdierks A."/>
            <person name="Storesund J.E."/>
            <person name="Kallscheuer N."/>
            <person name="Luecker S."/>
            <person name="Lage O.M."/>
            <person name="Pohl T."/>
            <person name="Merkel B.J."/>
            <person name="Hornburger P."/>
            <person name="Mueller R.-W."/>
            <person name="Bruemmer F."/>
            <person name="Labrenz M."/>
            <person name="Spormann A.M."/>
            <person name="Op den Camp H."/>
            <person name="Overmann J."/>
            <person name="Amann R."/>
            <person name="Jetten M.S.M."/>
            <person name="Mascher T."/>
            <person name="Medema M.H."/>
            <person name="Devos D.P."/>
            <person name="Kaster A.-K."/>
            <person name="Ovreas L."/>
            <person name="Rohde M."/>
            <person name="Galperin M.Y."/>
            <person name="Jogler C."/>
        </authorList>
    </citation>
    <scope>NUCLEOTIDE SEQUENCE [LARGE SCALE GENOMIC DNA]</scope>
    <source>
        <strain evidence="1 2">Pla163</strain>
    </source>
</reference>
<dbReference type="AlphaFoldDB" id="A0A518CZ17"/>